<dbReference type="PROSITE" id="PS50943">
    <property type="entry name" value="HTH_CROC1"/>
    <property type="match status" value="1"/>
</dbReference>
<proteinExistence type="predicted"/>
<dbReference type="InterPro" id="IPR010982">
    <property type="entry name" value="Lambda_DNA-bd_dom_sf"/>
</dbReference>
<comment type="caution">
    <text evidence="2">The sequence shown here is derived from an EMBL/GenBank/DDBJ whole genome shotgun (WGS) entry which is preliminary data.</text>
</comment>
<dbReference type="Pfam" id="PF01381">
    <property type="entry name" value="HTH_3"/>
    <property type="match status" value="1"/>
</dbReference>
<dbReference type="SMART" id="SM00530">
    <property type="entry name" value="HTH_XRE"/>
    <property type="match status" value="1"/>
</dbReference>
<dbReference type="GO" id="GO:0003677">
    <property type="term" value="F:DNA binding"/>
    <property type="evidence" value="ECO:0007669"/>
    <property type="project" value="InterPro"/>
</dbReference>
<dbReference type="SUPFAM" id="SSF47413">
    <property type="entry name" value="lambda repressor-like DNA-binding domains"/>
    <property type="match status" value="1"/>
</dbReference>
<sequence length="501" mass="57324">MNNWDNNTYQRIYAVRLKGDALEVSFENGDDVEVGIKSIVPISFDESKLEIANDPYEISLRNEKENITIPWSKIRVLTDIQFSKHMAQLAEQQTEEVGTKIKSLRERKGIKSIELAERSGVTAQTISRIERGHNDVSFGTLKKMLAAMGLTLKDFAEHHIESEKETEKSFSQLLKKLSKAGIDAKFLLKKVIPNRIDIEKYKNNLPPLLLDEITSYISTIYEWSTEDIWGSNDLVVNENAIKTAFYKKPANSNVHQIRAYSHYAYYIAKLVLKGTKLLPKSEYPGDIEELRERFNPAKPISFEECLDTIWQMGICVLPLRDQGIFHGASWNIDGRHIIVLKQTSNSQANWLFDLLHELYHVFVHLDEQNTSVIELEEISASANQSSEEEAEANTFAHQVQFNGRTEQLLSECLSRADHRIENLKLAVEEVSYEENIGKDVLANYIAYRLSFQGQNWWGTANSMQLTDPDPYTIAVEYLKKKMTNNSTNPIESNILTRALNN</sequence>
<organism evidence="2 3">
    <name type="scientific">Pedobacter cryoconitis</name>
    <dbReference type="NCBI Taxonomy" id="188932"/>
    <lineage>
        <taxon>Bacteria</taxon>
        <taxon>Pseudomonadati</taxon>
        <taxon>Bacteroidota</taxon>
        <taxon>Sphingobacteriia</taxon>
        <taxon>Sphingobacteriales</taxon>
        <taxon>Sphingobacteriaceae</taxon>
        <taxon>Pedobacter</taxon>
    </lineage>
</organism>
<dbReference type="EMBL" id="JACHCF010000018">
    <property type="protein sequence ID" value="MBB5624105.1"/>
    <property type="molecule type" value="Genomic_DNA"/>
</dbReference>
<dbReference type="Gene3D" id="1.10.10.2910">
    <property type="match status" value="1"/>
</dbReference>
<reference evidence="2 3" key="1">
    <citation type="submission" date="2020-08" db="EMBL/GenBank/DDBJ databases">
        <title>Genomic Encyclopedia of Type Strains, Phase IV (KMG-V): Genome sequencing to study the core and pangenomes of soil and plant-associated prokaryotes.</title>
        <authorList>
            <person name="Whitman W."/>
        </authorList>
    </citation>
    <scope>NUCLEOTIDE SEQUENCE [LARGE SCALE GENOMIC DNA]</scope>
    <source>
        <strain evidence="2 3">MP7CTX6</strain>
    </source>
</reference>
<dbReference type="InterPro" id="IPR001387">
    <property type="entry name" value="Cro/C1-type_HTH"/>
</dbReference>
<dbReference type="InterPro" id="IPR052345">
    <property type="entry name" value="Rad_response_metalloprotease"/>
</dbReference>
<dbReference type="RefSeq" id="WP_183870167.1">
    <property type="nucleotide sequence ID" value="NZ_JACHCF010000018.1"/>
</dbReference>
<evidence type="ECO:0000313" key="3">
    <source>
        <dbReference type="Proteomes" id="UP000537718"/>
    </source>
</evidence>
<feature type="domain" description="HTH cro/C1-type" evidence="1">
    <location>
        <begin position="101"/>
        <end position="155"/>
    </location>
</feature>
<accession>A0A7W8YYW8</accession>
<gene>
    <name evidence="2" type="ORF">HDE69_005202</name>
</gene>
<dbReference type="CDD" id="cd00093">
    <property type="entry name" value="HTH_XRE"/>
    <property type="match status" value="1"/>
</dbReference>
<protein>
    <submittedName>
        <fullName evidence="2">Transcriptional regulator with XRE-family HTH domain</fullName>
    </submittedName>
</protein>
<dbReference type="Gene3D" id="1.10.260.40">
    <property type="entry name" value="lambda repressor-like DNA-binding domains"/>
    <property type="match status" value="1"/>
</dbReference>
<name>A0A7W8YYW8_9SPHI</name>
<dbReference type="AlphaFoldDB" id="A0A7W8YYW8"/>
<dbReference type="Proteomes" id="UP000537718">
    <property type="component" value="Unassembled WGS sequence"/>
</dbReference>
<evidence type="ECO:0000259" key="1">
    <source>
        <dbReference type="PROSITE" id="PS50943"/>
    </source>
</evidence>
<dbReference type="PANTHER" id="PTHR43236">
    <property type="entry name" value="ANTITOXIN HIGA1"/>
    <property type="match status" value="1"/>
</dbReference>
<dbReference type="PANTHER" id="PTHR43236:SF1">
    <property type="entry name" value="BLL7220 PROTEIN"/>
    <property type="match status" value="1"/>
</dbReference>
<evidence type="ECO:0000313" key="2">
    <source>
        <dbReference type="EMBL" id="MBB5624105.1"/>
    </source>
</evidence>